<feature type="repeat" description="ANK" evidence="3">
    <location>
        <begin position="104"/>
        <end position="136"/>
    </location>
</feature>
<gene>
    <name evidence="4" type="ORF">XNOV1_A032857</name>
</gene>
<name>A0AAV1FIL0_XYRNO</name>
<protein>
    <submittedName>
        <fullName evidence="4">Cyclin-dependent kinase 4 inhibitor C-like</fullName>
    </submittedName>
</protein>
<evidence type="ECO:0000256" key="1">
    <source>
        <dbReference type="ARBA" id="ARBA00022737"/>
    </source>
</evidence>
<dbReference type="PANTHER" id="PTHR24201">
    <property type="entry name" value="ANK_REP_REGION DOMAIN-CONTAINING PROTEIN"/>
    <property type="match status" value="1"/>
</dbReference>
<dbReference type="GO" id="GO:0005634">
    <property type="term" value="C:nucleus"/>
    <property type="evidence" value="ECO:0007669"/>
    <property type="project" value="TreeGrafter"/>
</dbReference>
<reference evidence="4" key="1">
    <citation type="submission" date="2023-08" db="EMBL/GenBank/DDBJ databases">
        <authorList>
            <person name="Alioto T."/>
            <person name="Alioto T."/>
            <person name="Gomez Garrido J."/>
        </authorList>
    </citation>
    <scope>NUCLEOTIDE SEQUENCE</scope>
</reference>
<keyword evidence="5" id="KW-1185">Reference proteome</keyword>
<dbReference type="AlphaFoldDB" id="A0AAV1FIL0"/>
<dbReference type="InterPro" id="IPR002110">
    <property type="entry name" value="Ankyrin_rpt"/>
</dbReference>
<sequence>MAEVPETDMLCNASASGRLDEVVVLLETGADVNGRNIFNRTPLQVAKLGNTALVETLLEAGADPNVRDPVLNLTVTHDAARDGFRDTVRVLLDHDADPDLTDERGNLPLHLAAREGHLQVVQLLIQHTTDPRAVNGQGYSAGELALHHGKIDIFNFIQEYLSSH</sequence>
<dbReference type="PROSITE" id="PS50088">
    <property type="entry name" value="ANK_REPEAT"/>
    <property type="match status" value="2"/>
</dbReference>
<evidence type="ECO:0000313" key="4">
    <source>
        <dbReference type="EMBL" id="CAJ1060526.1"/>
    </source>
</evidence>
<dbReference type="Pfam" id="PF12796">
    <property type="entry name" value="Ank_2"/>
    <property type="match status" value="2"/>
</dbReference>
<evidence type="ECO:0000313" key="5">
    <source>
        <dbReference type="Proteomes" id="UP001178508"/>
    </source>
</evidence>
<proteinExistence type="predicted"/>
<dbReference type="SMART" id="SM00248">
    <property type="entry name" value="ANK"/>
    <property type="match status" value="3"/>
</dbReference>
<dbReference type="InterPro" id="IPR050776">
    <property type="entry name" value="Ank_Repeat/CDKN_Inhibitor"/>
</dbReference>
<dbReference type="InterPro" id="IPR036770">
    <property type="entry name" value="Ankyrin_rpt-contain_sf"/>
</dbReference>
<dbReference type="PROSITE" id="PS50297">
    <property type="entry name" value="ANK_REP_REGION"/>
    <property type="match status" value="1"/>
</dbReference>
<dbReference type="Proteomes" id="UP001178508">
    <property type="component" value="Chromosome 7"/>
</dbReference>
<evidence type="ECO:0000256" key="3">
    <source>
        <dbReference type="PROSITE-ProRule" id="PRU00023"/>
    </source>
</evidence>
<dbReference type="PANTHER" id="PTHR24201:SF14">
    <property type="entry name" value="CYCLIN-DEPENDENT KINASE 4 INHIBITOR C-LIKE"/>
    <property type="match status" value="1"/>
</dbReference>
<feature type="repeat" description="ANK" evidence="3">
    <location>
        <begin position="71"/>
        <end position="103"/>
    </location>
</feature>
<dbReference type="EMBL" id="OY660870">
    <property type="protein sequence ID" value="CAJ1060526.1"/>
    <property type="molecule type" value="Genomic_DNA"/>
</dbReference>
<keyword evidence="2 3" id="KW-0040">ANK repeat</keyword>
<dbReference type="Gene3D" id="1.25.40.20">
    <property type="entry name" value="Ankyrin repeat-containing domain"/>
    <property type="match status" value="1"/>
</dbReference>
<organism evidence="4 5">
    <name type="scientific">Xyrichtys novacula</name>
    <name type="common">Pearly razorfish</name>
    <name type="synonym">Hemipteronotus novacula</name>
    <dbReference type="NCBI Taxonomy" id="13765"/>
    <lineage>
        <taxon>Eukaryota</taxon>
        <taxon>Metazoa</taxon>
        <taxon>Chordata</taxon>
        <taxon>Craniata</taxon>
        <taxon>Vertebrata</taxon>
        <taxon>Euteleostomi</taxon>
        <taxon>Actinopterygii</taxon>
        <taxon>Neopterygii</taxon>
        <taxon>Teleostei</taxon>
        <taxon>Neoteleostei</taxon>
        <taxon>Acanthomorphata</taxon>
        <taxon>Eupercaria</taxon>
        <taxon>Labriformes</taxon>
        <taxon>Labridae</taxon>
        <taxon>Xyrichtys</taxon>
    </lineage>
</organism>
<keyword evidence="1" id="KW-0677">Repeat</keyword>
<dbReference type="SUPFAM" id="SSF48403">
    <property type="entry name" value="Ankyrin repeat"/>
    <property type="match status" value="1"/>
</dbReference>
<evidence type="ECO:0000256" key="2">
    <source>
        <dbReference type="ARBA" id="ARBA00023043"/>
    </source>
</evidence>
<accession>A0AAV1FIL0</accession>